<dbReference type="Pfam" id="PF16289">
    <property type="entry name" value="PIN_12"/>
    <property type="match status" value="1"/>
</dbReference>
<dbReference type="STRING" id="658187.LDG_6894"/>
<gene>
    <name evidence="2" type="ORF">LDG_6894</name>
</gene>
<evidence type="ECO:0000259" key="1">
    <source>
        <dbReference type="Pfam" id="PF16289"/>
    </source>
</evidence>
<dbReference type="InParanoid" id="G9ENR7"/>
<dbReference type="eggNOG" id="ENOG5033H8C">
    <property type="taxonomic scope" value="Bacteria"/>
</dbReference>
<feature type="domain" description="DUF4935" evidence="1">
    <location>
        <begin position="10"/>
        <end position="170"/>
    </location>
</feature>
<accession>G9ENR7</accession>
<dbReference type="RefSeq" id="WP_006870821.1">
    <property type="nucleotide sequence ID" value="NZ_JH413819.1"/>
</dbReference>
<dbReference type="EMBL" id="JH413819">
    <property type="protein sequence ID" value="EHL31090.1"/>
    <property type="molecule type" value="Genomic_DNA"/>
</dbReference>
<evidence type="ECO:0000313" key="2">
    <source>
        <dbReference type="EMBL" id="EHL31090.1"/>
    </source>
</evidence>
<name>G9ENR7_9GAMM</name>
<keyword evidence="3" id="KW-1185">Reference proteome</keyword>
<dbReference type="InterPro" id="IPR032557">
    <property type="entry name" value="DUF4935"/>
</dbReference>
<reference evidence="2 3" key="1">
    <citation type="journal article" date="2011" name="BMC Genomics">
        <title>Insight into cross-talk between intra-amoebal pathogens.</title>
        <authorList>
            <person name="Gimenez G."/>
            <person name="Bertelli C."/>
            <person name="Moliner C."/>
            <person name="Robert C."/>
            <person name="Raoult D."/>
            <person name="Fournier P.E."/>
            <person name="Greub G."/>
        </authorList>
    </citation>
    <scope>NUCLEOTIDE SEQUENCE [LARGE SCALE GENOMIC DNA]</scope>
    <source>
        <strain evidence="2 3">LLAP12</strain>
    </source>
</reference>
<organism evidence="2 3">
    <name type="scientific">Legionella drancourtii LLAP12</name>
    <dbReference type="NCBI Taxonomy" id="658187"/>
    <lineage>
        <taxon>Bacteria</taxon>
        <taxon>Pseudomonadati</taxon>
        <taxon>Pseudomonadota</taxon>
        <taxon>Gammaproteobacteria</taxon>
        <taxon>Legionellales</taxon>
        <taxon>Legionellaceae</taxon>
        <taxon>Legionella</taxon>
    </lineage>
</organism>
<evidence type="ECO:0000313" key="3">
    <source>
        <dbReference type="Proteomes" id="UP000002770"/>
    </source>
</evidence>
<dbReference type="Proteomes" id="UP000002770">
    <property type="component" value="Unassembled WGS sequence"/>
</dbReference>
<sequence>MKVTNNPILVCIDTNFFNQKMFDFSSISFQSLIKIIKEKSIKLIMVDVVENEIKQQIKKKIEVANKELSTVLNTPNCRFIKNEVKYLFKDHISKSLEGFDAFLKETDAIPVSSSSVHAEEILTLYFNTSPPFGHKEIKKHEFPDAYICLSLKYFAQKNKERIYLVSEDKGIKQFCESNNQYLQQIKTLNELLRIPVKMNTDSG</sequence>
<dbReference type="AlphaFoldDB" id="G9ENR7"/>
<dbReference type="OrthoDB" id="9766796at2"/>
<proteinExistence type="predicted"/>
<protein>
    <recommendedName>
        <fullName evidence="1">DUF4935 domain-containing protein</fullName>
    </recommendedName>
</protein>
<dbReference type="HOGENOM" id="CLU_1347506_0_0_6"/>